<sequence length="335" mass="41787">MSTSITDLNHVIWSLFIANIVYQQQYTFVQKKVLRLQEKQLQQQPLHLIFYKGFYQQEVQCKQVQQMEFIIYLNQTFLNQLIHQFGQMLLIWLYFKSQLDKLYFVYMEVIEKKRTIYLIFLFLFHYQQHYVECQLIWSYSAFFYIQQFQLRCQFQIFGIYYSFQYYYYWGLILNFDLQMELQEQLKIFIQEKQQVLEINQLFNKLDYMFAVFQELQVQFIVQILDFIQQVLLILMELIFHLCQECYLKYFILDQRRDLNNLREIQRKMVIMYLGQLNFHQQNYVIILLLYYQQYQLSLKQKVLLLFNLCCSDWMDYLFLTIYCCHQNLHRKSQYD</sequence>
<name>A0A8S1U585_9CILI</name>
<proteinExistence type="predicted"/>
<gene>
    <name evidence="1" type="ORF">PPENT_87.1.T0330023</name>
</gene>
<accession>A0A8S1U585</accession>
<evidence type="ECO:0000313" key="2">
    <source>
        <dbReference type="Proteomes" id="UP000689195"/>
    </source>
</evidence>
<reference evidence="1" key="1">
    <citation type="submission" date="2021-01" db="EMBL/GenBank/DDBJ databases">
        <authorList>
            <consortium name="Genoscope - CEA"/>
            <person name="William W."/>
        </authorList>
    </citation>
    <scope>NUCLEOTIDE SEQUENCE</scope>
</reference>
<dbReference type="EMBL" id="CAJJDO010000033">
    <property type="protein sequence ID" value="CAD8159233.1"/>
    <property type="molecule type" value="Genomic_DNA"/>
</dbReference>
<protein>
    <submittedName>
        <fullName evidence="1">Uncharacterized protein</fullName>
    </submittedName>
</protein>
<dbReference type="Proteomes" id="UP000689195">
    <property type="component" value="Unassembled WGS sequence"/>
</dbReference>
<keyword evidence="2" id="KW-1185">Reference proteome</keyword>
<comment type="caution">
    <text evidence="1">The sequence shown here is derived from an EMBL/GenBank/DDBJ whole genome shotgun (WGS) entry which is preliminary data.</text>
</comment>
<evidence type="ECO:0000313" key="1">
    <source>
        <dbReference type="EMBL" id="CAD8159233.1"/>
    </source>
</evidence>
<organism evidence="1 2">
    <name type="scientific">Paramecium pentaurelia</name>
    <dbReference type="NCBI Taxonomy" id="43138"/>
    <lineage>
        <taxon>Eukaryota</taxon>
        <taxon>Sar</taxon>
        <taxon>Alveolata</taxon>
        <taxon>Ciliophora</taxon>
        <taxon>Intramacronucleata</taxon>
        <taxon>Oligohymenophorea</taxon>
        <taxon>Peniculida</taxon>
        <taxon>Parameciidae</taxon>
        <taxon>Paramecium</taxon>
    </lineage>
</organism>
<dbReference type="AlphaFoldDB" id="A0A8S1U585"/>